<dbReference type="EMBL" id="CM009290">
    <property type="protein sequence ID" value="KAI9400938.1"/>
    <property type="molecule type" value="Genomic_DNA"/>
</dbReference>
<keyword evidence="2" id="KW-1185">Reference proteome</keyword>
<proteinExistence type="predicted"/>
<reference evidence="1 2" key="1">
    <citation type="journal article" date="2006" name="Science">
        <title>The genome of black cottonwood, Populus trichocarpa (Torr. &amp; Gray).</title>
        <authorList>
            <person name="Tuskan G.A."/>
            <person name="Difazio S."/>
            <person name="Jansson S."/>
            <person name="Bohlmann J."/>
            <person name="Grigoriev I."/>
            <person name="Hellsten U."/>
            <person name="Putnam N."/>
            <person name="Ralph S."/>
            <person name="Rombauts S."/>
            <person name="Salamov A."/>
            <person name="Schein J."/>
            <person name="Sterck L."/>
            <person name="Aerts A."/>
            <person name="Bhalerao R.R."/>
            <person name="Bhalerao R.P."/>
            <person name="Blaudez D."/>
            <person name="Boerjan W."/>
            <person name="Brun A."/>
            <person name="Brunner A."/>
            <person name="Busov V."/>
            <person name="Campbell M."/>
            <person name="Carlson J."/>
            <person name="Chalot M."/>
            <person name="Chapman J."/>
            <person name="Chen G.L."/>
            <person name="Cooper D."/>
            <person name="Coutinho P.M."/>
            <person name="Couturier J."/>
            <person name="Covert S."/>
            <person name="Cronk Q."/>
            <person name="Cunningham R."/>
            <person name="Davis J."/>
            <person name="Degroeve S."/>
            <person name="Dejardin A."/>
            <person name="Depamphilis C."/>
            <person name="Detter J."/>
            <person name="Dirks B."/>
            <person name="Dubchak I."/>
            <person name="Duplessis S."/>
            <person name="Ehlting J."/>
            <person name="Ellis B."/>
            <person name="Gendler K."/>
            <person name="Goodstein D."/>
            <person name="Gribskov M."/>
            <person name="Grimwood J."/>
            <person name="Groover A."/>
            <person name="Gunter L."/>
            <person name="Hamberger B."/>
            <person name="Heinze B."/>
            <person name="Helariutta Y."/>
            <person name="Henrissat B."/>
            <person name="Holligan D."/>
            <person name="Holt R."/>
            <person name="Huang W."/>
            <person name="Islam-Faridi N."/>
            <person name="Jones S."/>
            <person name="Jones-Rhoades M."/>
            <person name="Jorgensen R."/>
            <person name="Joshi C."/>
            <person name="Kangasjarvi J."/>
            <person name="Karlsson J."/>
            <person name="Kelleher C."/>
            <person name="Kirkpatrick R."/>
            <person name="Kirst M."/>
            <person name="Kohler A."/>
            <person name="Kalluri U."/>
            <person name="Larimer F."/>
            <person name="Leebens-Mack J."/>
            <person name="Leple J.C."/>
            <person name="Locascio P."/>
            <person name="Lou Y."/>
            <person name="Lucas S."/>
            <person name="Martin F."/>
            <person name="Montanini B."/>
            <person name="Napoli C."/>
            <person name="Nelson D.R."/>
            <person name="Nelson C."/>
            <person name="Nieminen K."/>
            <person name="Nilsson O."/>
            <person name="Pereda V."/>
            <person name="Peter G."/>
            <person name="Philippe R."/>
            <person name="Pilate G."/>
            <person name="Poliakov A."/>
            <person name="Razumovskaya J."/>
            <person name="Richardson P."/>
            <person name="Rinaldi C."/>
            <person name="Ritland K."/>
            <person name="Rouze P."/>
            <person name="Ryaboy D."/>
            <person name="Schmutz J."/>
            <person name="Schrader J."/>
            <person name="Segerman B."/>
            <person name="Shin H."/>
            <person name="Siddiqui A."/>
            <person name="Sterky F."/>
            <person name="Terry A."/>
            <person name="Tsai C.J."/>
            <person name="Uberbacher E."/>
            <person name="Unneberg P."/>
            <person name="Vahala J."/>
            <person name="Wall K."/>
            <person name="Wessler S."/>
            <person name="Yang G."/>
            <person name="Yin T."/>
            <person name="Douglas C."/>
            <person name="Marra M."/>
            <person name="Sandberg G."/>
            <person name="Van de Peer Y."/>
            <person name="Rokhsar D."/>
        </authorList>
    </citation>
    <scope>NUCLEOTIDE SEQUENCE [LARGE SCALE GENOMIC DNA]</scope>
    <source>
        <strain evidence="2">cv. Nisqually</strain>
    </source>
</reference>
<organism evidence="1 2">
    <name type="scientific">Populus trichocarpa</name>
    <name type="common">Western balsam poplar</name>
    <name type="synonym">Populus balsamifera subsp. trichocarpa</name>
    <dbReference type="NCBI Taxonomy" id="3694"/>
    <lineage>
        <taxon>Eukaryota</taxon>
        <taxon>Viridiplantae</taxon>
        <taxon>Streptophyta</taxon>
        <taxon>Embryophyta</taxon>
        <taxon>Tracheophyta</taxon>
        <taxon>Spermatophyta</taxon>
        <taxon>Magnoliopsida</taxon>
        <taxon>eudicotyledons</taxon>
        <taxon>Gunneridae</taxon>
        <taxon>Pentapetalae</taxon>
        <taxon>rosids</taxon>
        <taxon>fabids</taxon>
        <taxon>Malpighiales</taxon>
        <taxon>Salicaceae</taxon>
        <taxon>Saliceae</taxon>
        <taxon>Populus</taxon>
    </lineage>
</organism>
<gene>
    <name evidence="1" type="ORF">POPTR_001G054850v4</name>
</gene>
<comment type="caution">
    <text evidence="1">The sequence shown here is derived from an EMBL/GenBank/DDBJ whole genome shotgun (WGS) entry which is preliminary data.</text>
</comment>
<protein>
    <submittedName>
        <fullName evidence="1">Uncharacterized protein</fullName>
    </submittedName>
</protein>
<name>A0ACC0THK9_POPTR</name>
<evidence type="ECO:0000313" key="1">
    <source>
        <dbReference type="EMBL" id="KAI9400938.1"/>
    </source>
</evidence>
<evidence type="ECO:0000313" key="2">
    <source>
        <dbReference type="Proteomes" id="UP000006729"/>
    </source>
</evidence>
<dbReference type="Proteomes" id="UP000006729">
    <property type="component" value="Chromosome 1"/>
</dbReference>
<accession>A0ACC0THK9</accession>
<sequence length="124" mass="14540">MIFFCRCRSTAFSYWYVVVGAKLADSWWTPFYEWREISLQLRTEEIVGVCMLKTYDLWPSRATMVGISPPFFKEGLSQTRSVCLFSIYLIDPWLFLHVLCLQFKSHFALKLAGTTPYTQLLIMS</sequence>